<feature type="compositionally biased region" description="Polar residues" evidence="1">
    <location>
        <begin position="41"/>
        <end position="62"/>
    </location>
</feature>
<reference evidence="2 3" key="1">
    <citation type="journal article" date="2015" name="Genome Biol.">
        <title>Comparative genomics of Steinernema reveals deeply conserved gene regulatory networks.</title>
        <authorList>
            <person name="Dillman A.R."/>
            <person name="Macchietto M."/>
            <person name="Porter C.F."/>
            <person name="Rogers A."/>
            <person name="Williams B."/>
            <person name="Antoshechkin I."/>
            <person name="Lee M.M."/>
            <person name="Goodwin Z."/>
            <person name="Lu X."/>
            <person name="Lewis E.E."/>
            <person name="Goodrich-Blair H."/>
            <person name="Stock S.P."/>
            <person name="Adams B.J."/>
            <person name="Sternberg P.W."/>
            <person name="Mortazavi A."/>
        </authorList>
    </citation>
    <scope>NUCLEOTIDE SEQUENCE [LARGE SCALE GENOMIC DNA]</scope>
    <source>
        <strain evidence="2 3">ALL</strain>
    </source>
</reference>
<evidence type="ECO:0000256" key="1">
    <source>
        <dbReference type="SAM" id="MobiDB-lite"/>
    </source>
</evidence>
<sequence>MQKTVKSQKSYDVLSHDKLQNLEWFKQHVAESGGWREEWQASESSTDEATLSFEASQRSRTSLKPLPEENGLLPGRWPTPSPRSDPPASKHGGRRRQVPKKSQQQDGATTSPRNSDPGTGREAHVKMPIVVQ</sequence>
<proteinExistence type="predicted"/>
<comment type="caution">
    <text evidence="2">The sequence shown here is derived from an EMBL/GenBank/DDBJ whole genome shotgun (WGS) entry which is preliminary data.</text>
</comment>
<keyword evidence="3" id="KW-1185">Reference proteome</keyword>
<feature type="compositionally biased region" description="Polar residues" evidence="1">
    <location>
        <begin position="100"/>
        <end position="117"/>
    </location>
</feature>
<dbReference type="AlphaFoldDB" id="A0A4U5PH95"/>
<feature type="region of interest" description="Disordered" evidence="1">
    <location>
        <begin position="32"/>
        <end position="132"/>
    </location>
</feature>
<reference evidence="2 3" key="2">
    <citation type="journal article" date="2019" name="G3 (Bethesda)">
        <title>Hybrid Assembly of the Genome of the Entomopathogenic Nematode Steinernema carpocapsae Identifies the X-Chromosome.</title>
        <authorList>
            <person name="Serra L."/>
            <person name="Macchietto M."/>
            <person name="Macias-Munoz A."/>
            <person name="McGill C.J."/>
            <person name="Rodriguez I.M."/>
            <person name="Rodriguez B."/>
            <person name="Murad R."/>
            <person name="Mortazavi A."/>
        </authorList>
    </citation>
    <scope>NUCLEOTIDE SEQUENCE [LARGE SCALE GENOMIC DNA]</scope>
    <source>
        <strain evidence="2 3">ALL</strain>
    </source>
</reference>
<dbReference type="EMBL" id="AZBU02000002">
    <property type="protein sequence ID" value="TKR95982.1"/>
    <property type="molecule type" value="Genomic_DNA"/>
</dbReference>
<accession>A0A4U5PH95</accession>
<gene>
    <name evidence="2" type="ORF">L596_010069</name>
</gene>
<evidence type="ECO:0000313" key="2">
    <source>
        <dbReference type="EMBL" id="TKR95982.1"/>
    </source>
</evidence>
<name>A0A4U5PH95_STECR</name>
<dbReference type="Proteomes" id="UP000298663">
    <property type="component" value="Unassembled WGS sequence"/>
</dbReference>
<protein>
    <submittedName>
        <fullName evidence="2">Uncharacterized protein</fullName>
    </submittedName>
</protein>
<organism evidence="2 3">
    <name type="scientific">Steinernema carpocapsae</name>
    <name type="common">Entomopathogenic nematode</name>
    <dbReference type="NCBI Taxonomy" id="34508"/>
    <lineage>
        <taxon>Eukaryota</taxon>
        <taxon>Metazoa</taxon>
        <taxon>Ecdysozoa</taxon>
        <taxon>Nematoda</taxon>
        <taxon>Chromadorea</taxon>
        <taxon>Rhabditida</taxon>
        <taxon>Tylenchina</taxon>
        <taxon>Panagrolaimomorpha</taxon>
        <taxon>Strongyloidoidea</taxon>
        <taxon>Steinernematidae</taxon>
        <taxon>Steinernema</taxon>
    </lineage>
</organism>
<evidence type="ECO:0000313" key="3">
    <source>
        <dbReference type="Proteomes" id="UP000298663"/>
    </source>
</evidence>